<accession>A0A7W7MR41</accession>
<dbReference type="RefSeq" id="WP_184994564.1">
    <property type="nucleotide sequence ID" value="NZ_BOMK01000010.1"/>
</dbReference>
<proteinExistence type="predicted"/>
<reference evidence="1 2" key="1">
    <citation type="submission" date="2020-08" db="EMBL/GenBank/DDBJ databases">
        <title>Sequencing the genomes of 1000 actinobacteria strains.</title>
        <authorList>
            <person name="Klenk H.-P."/>
        </authorList>
    </citation>
    <scope>NUCLEOTIDE SEQUENCE [LARGE SCALE GENOMIC DNA]</scope>
    <source>
        <strain evidence="1 2">DSM 43149</strain>
    </source>
</reference>
<name>A0A7W7MR41_9ACTN</name>
<protein>
    <submittedName>
        <fullName evidence="1">Uncharacterized protein</fullName>
    </submittedName>
</protein>
<sequence length="104" mass="11237">MRDIAGRSVFVCIDAMGNVLHAKYLDSEHLSVVYLPGWYYEVAAPAFDLTVENRIRGAAQTIARPQGGEPVEYEPLAFGYAFAPARGFGITETETGAATDPEPA</sequence>
<dbReference type="Proteomes" id="UP000578112">
    <property type="component" value="Unassembled WGS sequence"/>
</dbReference>
<dbReference type="AlphaFoldDB" id="A0A7W7MR41"/>
<gene>
    <name evidence="1" type="ORF">BJ971_003791</name>
</gene>
<evidence type="ECO:0000313" key="1">
    <source>
        <dbReference type="EMBL" id="MBB4763235.1"/>
    </source>
</evidence>
<evidence type="ECO:0000313" key="2">
    <source>
        <dbReference type="Proteomes" id="UP000578112"/>
    </source>
</evidence>
<dbReference type="EMBL" id="JACHNH010000001">
    <property type="protein sequence ID" value="MBB4763235.1"/>
    <property type="molecule type" value="Genomic_DNA"/>
</dbReference>
<organism evidence="1 2">
    <name type="scientific">Actinoplanes digitatis</name>
    <dbReference type="NCBI Taxonomy" id="1868"/>
    <lineage>
        <taxon>Bacteria</taxon>
        <taxon>Bacillati</taxon>
        <taxon>Actinomycetota</taxon>
        <taxon>Actinomycetes</taxon>
        <taxon>Micromonosporales</taxon>
        <taxon>Micromonosporaceae</taxon>
        <taxon>Actinoplanes</taxon>
    </lineage>
</organism>
<comment type="caution">
    <text evidence="1">The sequence shown here is derived from an EMBL/GenBank/DDBJ whole genome shotgun (WGS) entry which is preliminary data.</text>
</comment>
<keyword evidence="2" id="KW-1185">Reference proteome</keyword>